<protein>
    <submittedName>
        <fullName evidence="2">Uncharacterized protein</fullName>
    </submittedName>
</protein>
<name>A0AAV7DUN4_ARIFI</name>
<feature type="transmembrane region" description="Helical" evidence="1">
    <location>
        <begin position="47"/>
        <end position="66"/>
    </location>
</feature>
<reference evidence="2 3" key="1">
    <citation type="submission" date="2021-07" db="EMBL/GenBank/DDBJ databases">
        <title>The Aristolochia fimbriata genome: insights into angiosperm evolution, floral development and chemical biosynthesis.</title>
        <authorList>
            <person name="Jiao Y."/>
        </authorList>
    </citation>
    <scope>NUCLEOTIDE SEQUENCE [LARGE SCALE GENOMIC DNA]</scope>
    <source>
        <strain evidence="2">IBCAS-2021</strain>
        <tissue evidence="2">Leaf</tissue>
    </source>
</reference>
<dbReference type="Pfam" id="PF06522">
    <property type="entry name" value="B12D"/>
    <property type="match status" value="1"/>
</dbReference>
<keyword evidence="1" id="KW-1133">Transmembrane helix</keyword>
<comment type="caution">
    <text evidence="2">The sequence shown here is derived from an EMBL/GenBank/DDBJ whole genome shotgun (WGS) entry which is preliminary data.</text>
</comment>
<dbReference type="AlphaFoldDB" id="A0AAV7DUN4"/>
<sequence>MTTSNSSEMQVHIRAAFLLPPGVLISSCNKPSSRIQMAASRWIKPEVYPLMAAMTFVTGMCVFQLARNVLFNPDVRINKAHRSQSVLENGEEGERYAMHGLRRFLHRRPPEIMPTINAFFSDHK</sequence>
<gene>
    <name evidence="2" type="ORF">H6P81_019839</name>
</gene>
<keyword evidence="1" id="KW-0812">Transmembrane</keyword>
<evidence type="ECO:0000256" key="1">
    <source>
        <dbReference type="SAM" id="Phobius"/>
    </source>
</evidence>
<dbReference type="InterPro" id="IPR010530">
    <property type="entry name" value="B12D"/>
</dbReference>
<dbReference type="EMBL" id="JAINDJ010000008">
    <property type="protein sequence ID" value="KAG9439674.1"/>
    <property type="molecule type" value="Genomic_DNA"/>
</dbReference>
<organism evidence="2 3">
    <name type="scientific">Aristolochia fimbriata</name>
    <name type="common">White veined hardy Dutchman's pipe vine</name>
    <dbReference type="NCBI Taxonomy" id="158543"/>
    <lineage>
        <taxon>Eukaryota</taxon>
        <taxon>Viridiplantae</taxon>
        <taxon>Streptophyta</taxon>
        <taxon>Embryophyta</taxon>
        <taxon>Tracheophyta</taxon>
        <taxon>Spermatophyta</taxon>
        <taxon>Magnoliopsida</taxon>
        <taxon>Magnoliidae</taxon>
        <taxon>Piperales</taxon>
        <taxon>Aristolochiaceae</taxon>
        <taxon>Aristolochia</taxon>
    </lineage>
</organism>
<evidence type="ECO:0000313" key="2">
    <source>
        <dbReference type="EMBL" id="KAG9439674.1"/>
    </source>
</evidence>
<proteinExistence type="predicted"/>
<evidence type="ECO:0000313" key="3">
    <source>
        <dbReference type="Proteomes" id="UP000825729"/>
    </source>
</evidence>
<keyword evidence="1" id="KW-0472">Membrane</keyword>
<dbReference type="PANTHER" id="PTHR33417">
    <property type="entry name" value="G-BOX BINDING PROTEIN"/>
    <property type="match status" value="1"/>
</dbReference>
<keyword evidence="3" id="KW-1185">Reference proteome</keyword>
<dbReference type="Proteomes" id="UP000825729">
    <property type="component" value="Unassembled WGS sequence"/>
</dbReference>
<accession>A0AAV7DUN4</accession>